<feature type="region of interest" description="Disordered" evidence="1">
    <location>
        <begin position="30"/>
        <end position="50"/>
    </location>
</feature>
<feature type="compositionally biased region" description="Low complexity" evidence="1">
    <location>
        <begin position="89"/>
        <end position="115"/>
    </location>
</feature>
<keyword evidence="3" id="KW-1185">Reference proteome</keyword>
<reference evidence="2" key="1">
    <citation type="submission" date="2022-11" db="EMBL/GenBank/DDBJ databases">
        <title>Minimal conservation of predation-associated metabolite biosynthetic gene clusters underscores biosynthetic potential of Myxococcota including descriptions for ten novel species: Archangium lansinium sp. nov., Myxococcus landrumus sp. nov., Nannocystis bai.</title>
        <authorList>
            <person name="Ahearne A."/>
            <person name="Stevens C."/>
            <person name="Phillips K."/>
        </authorList>
    </citation>
    <scope>NUCLEOTIDE SEQUENCE</scope>
    <source>
        <strain evidence="2">Na p29</strain>
    </source>
</reference>
<evidence type="ECO:0000256" key="1">
    <source>
        <dbReference type="SAM" id="MobiDB-lite"/>
    </source>
</evidence>
<protein>
    <submittedName>
        <fullName evidence="2">Uncharacterized protein</fullName>
    </submittedName>
</protein>
<evidence type="ECO:0000313" key="2">
    <source>
        <dbReference type="EMBL" id="MCY1008576.1"/>
    </source>
</evidence>
<gene>
    <name evidence="2" type="ORF">OV079_24045</name>
</gene>
<dbReference type="AlphaFoldDB" id="A0A9X3IYK3"/>
<sequence length="279" mass="28701">MSQEQEDIQRLIRQARRVAPDEQALARVWQRLQAPPPAGPDDGGAEVPDPEALANATQALAGKAATAASVKALAAVVVVGAALVGGRWLTRPEPSAPAAVVARPEAPREPAVIEAPRPETPPAVEVTPPSEPPSKQAERRSGASGSSGGTERRGVPESGGFAGSSGVAESGADPASAEEGPGAERRLLEAAQAALQRGAPAAALASLDEHARRFAHGLLADEREVLRVLVLCAEQRPDEAEAVAQALLRGGPGLFLPRLRGSCVGERLVPVQRPKGKGE</sequence>
<dbReference type="EMBL" id="JAPNKE010000002">
    <property type="protein sequence ID" value="MCY1008576.1"/>
    <property type="molecule type" value="Genomic_DNA"/>
</dbReference>
<dbReference type="Proteomes" id="UP001150924">
    <property type="component" value="Unassembled WGS sequence"/>
</dbReference>
<name>A0A9X3IYK3_9BACT</name>
<feature type="region of interest" description="Disordered" evidence="1">
    <location>
        <begin position="89"/>
        <end position="186"/>
    </location>
</feature>
<comment type="caution">
    <text evidence="2">The sequence shown here is derived from an EMBL/GenBank/DDBJ whole genome shotgun (WGS) entry which is preliminary data.</text>
</comment>
<accession>A0A9X3IYK3</accession>
<organism evidence="2 3">
    <name type="scientific">Nannocystis pusilla</name>
    <dbReference type="NCBI Taxonomy" id="889268"/>
    <lineage>
        <taxon>Bacteria</taxon>
        <taxon>Pseudomonadati</taxon>
        <taxon>Myxococcota</taxon>
        <taxon>Polyangia</taxon>
        <taxon>Nannocystales</taxon>
        <taxon>Nannocystaceae</taxon>
        <taxon>Nannocystis</taxon>
    </lineage>
</organism>
<proteinExistence type="predicted"/>
<dbReference type="RefSeq" id="WP_267771179.1">
    <property type="nucleotide sequence ID" value="NZ_JAPNKE010000002.1"/>
</dbReference>
<evidence type="ECO:0000313" key="3">
    <source>
        <dbReference type="Proteomes" id="UP001150924"/>
    </source>
</evidence>